<dbReference type="EMBL" id="GBHO01035820">
    <property type="protein sequence ID" value="JAG07784.1"/>
    <property type="molecule type" value="Transcribed_RNA"/>
</dbReference>
<dbReference type="EMBL" id="GBHO01007957">
    <property type="protein sequence ID" value="JAG35647.1"/>
    <property type="molecule type" value="Transcribed_RNA"/>
</dbReference>
<name>A0A0A9YT51_LYGHE</name>
<protein>
    <submittedName>
        <fullName evidence="10">Protein shq1</fullName>
    </submittedName>
</protein>
<dbReference type="EMBL" id="GBHO01043954">
    <property type="protein sequence ID" value="JAF99649.1"/>
    <property type="molecule type" value="Transcribed_RNA"/>
</dbReference>
<dbReference type="EMBL" id="GBHO01044052">
    <property type="protein sequence ID" value="JAF99551.1"/>
    <property type="molecule type" value="Transcribed_RNA"/>
</dbReference>
<dbReference type="AlphaFoldDB" id="A0A0A9YT51"/>
<feature type="non-terminal residue" evidence="10">
    <location>
        <position position="113"/>
    </location>
</feature>
<dbReference type="EMBL" id="GBHO01007420">
    <property type="protein sequence ID" value="JAG36184.1"/>
    <property type="molecule type" value="Transcribed_RNA"/>
</dbReference>
<accession>A0A0A9YT51</accession>
<evidence type="ECO:0000313" key="11">
    <source>
        <dbReference type="EMBL" id="JAG42398.1"/>
    </source>
</evidence>
<gene>
    <name evidence="10" type="primary">shq1_8</name>
    <name evidence="3" type="synonym">shq1_0</name>
    <name evidence="7" type="synonym">shq1_1</name>
    <name evidence="9" type="synonym">shq1_10</name>
    <name evidence="2" type="synonym">shq1_2</name>
    <name evidence="1" type="synonym">shq1_3</name>
    <name evidence="8" type="synonym">shq1_4</name>
    <name evidence="5" type="synonym">shq1_5</name>
    <name evidence="6" type="synonym">shq1_6</name>
    <name evidence="11" type="synonym">shq1_7</name>
    <name evidence="4" type="synonym">shq1_9</name>
    <name evidence="1" type="ORF">CM83_92204</name>
    <name evidence="2" type="ORF">CM83_92205</name>
    <name evidence="5" type="ORF">CM83_92206</name>
    <name evidence="8" type="ORF">CM83_92207</name>
    <name evidence="7" type="ORF">CM83_92208</name>
    <name evidence="3" type="ORF">CM83_92209</name>
    <name evidence="4" type="ORF">CM83_92210</name>
    <name evidence="9" type="ORF">CM83_92211</name>
    <name evidence="11" type="ORF">CM83_92212</name>
    <name evidence="10" type="ORF">CM83_92213</name>
    <name evidence="6" type="ORF">CM83_92215</name>
</gene>
<evidence type="ECO:0000313" key="6">
    <source>
        <dbReference type="EMBL" id="JAG26174.1"/>
    </source>
</evidence>
<evidence type="ECO:0000313" key="10">
    <source>
        <dbReference type="EMBL" id="JAG36192.1"/>
    </source>
</evidence>
<reference evidence="10" key="1">
    <citation type="journal article" date="2014" name="PLoS ONE">
        <title>Transcriptome-Based Identification of ABC Transporters in the Western Tarnished Plant Bug Lygus hesperus.</title>
        <authorList>
            <person name="Hull J.J."/>
            <person name="Chaney K."/>
            <person name="Geib S.M."/>
            <person name="Fabrick J.A."/>
            <person name="Brent C.S."/>
            <person name="Walsh D."/>
            <person name="Lavine L.C."/>
        </authorList>
    </citation>
    <scope>NUCLEOTIDE SEQUENCE</scope>
</reference>
<evidence type="ECO:0000313" key="3">
    <source>
        <dbReference type="EMBL" id="JAG00877.1"/>
    </source>
</evidence>
<evidence type="ECO:0000313" key="5">
    <source>
        <dbReference type="EMBL" id="JAG07784.1"/>
    </source>
</evidence>
<evidence type="ECO:0000313" key="2">
    <source>
        <dbReference type="EMBL" id="JAF99649.1"/>
    </source>
</evidence>
<dbReference type="EMBL" id="GBHO01017430">
    <property type="protein sequence ID" value="JAG26174.1"/>
    <property type="molecule type" value="Transcribed_RNA"/>
</dbReference>
<dbReference type="EMBL" id="GBHO01013009">
    <property type="protein sequence ID" value="JAG30595.1"/>
    <property type="molecule type" value="Transcribed_RNA"/>
</dbReference>
<proteinExistence type="predicted"/>
<evidence type="ECO:0000313" key="1">
    <source>
        <dbReference type="EMBL" id="JAF99551.1"/>
    </source>
</evidence>
<evidence type="ECO:0000313" key="9">
    <source>
        <dbReference type="EMBL" id="JAG36184.1"/>
    </source>
</evidence>
<evidence type="ECO:0000313" key="8">
    <source>
        <dbReference type="EMBL" id="JAG35647.1"/>
    </source>
</evidence>
<reference evidence="10" key="2">
    <citation type="submission" date="2014-07" db="EMBL/GenBank/DDBJ databases">
        <authorList>
            <person name="Hull J."/>
        </authorList>
    </citation>
    <scope>NUCLEOTIDE SEQUENCE</scope>
</reference>
<evidence type="ECO:0000313" key="4">
    <source>
        <dbReference type="EMBL" id="JAG03277.1"/>
    </source>
</evidence>
<sequence length="113" mass="12507">MVLRFGTRIKLSRGLVGCQLLRILLKNASGQYRGCREEIAGDQAVARLMTRRTLTEQRANRVQVGEPTVEPCLDGGPLQKLVSEPGTNYLFRISLTLASTLKTIRTVARHGIT</sequence>
<dbReference type="EMBL" id="GBHO01040327">
    <property type="protein sequence ID" value="JAG03277.1"/>
    <property type="molecule type" value="Transcribed_RNA"/>
</dbReference>
<evidence type="ECO:0000313" key="7">
    <source>
        <dbReference type="EMBL" id="JAG30595.1"/>
    </source>
</evidence>
<dbReference type="EMBL" id="GBHO01007412">
    <property type="protein sequence ID" value="JAG36192.1"/>
    <property type="molecule type" value="Transcribed_RNA"/>
</dbReference>
<organism evidence="10">
    <name type="scientific">Lygus hesperus</name>
    <name type="common">Western plant bug</name>
    <dbReference type="NCBI Taxonomy" id="30085"/>
    <lineage>
        <taxon>Eukaryota</taxon>
        <taxon>Metazoa</taxon>
        <taxon>Ecdysozoa</taxon>
        <taxon>Arthropoda</taxon>
        <taxon>Hexapoda</taxon>
        <taxon>Insecta</taxon>
        <taxon>Pterygota</taxon>
        <taxon>Neoptera</taxon>
        <taxon>Paraneoptera</taxon>
        <taxon>Hemiptera</taxon>
        <taxon>Heteroptera</taxon>
        <taxon>Panheteroptera</taxon>
        <taxon>Cimicomorpha</taxon>
        <taxon>Miridae</taxon>
        <taxon>Mirini</taxon>
        <taxon>Lygus</taxon>
    </lineage>
</organism>
<dbReference type="EMBL" id="GBHO01042727">
    <property type="protein sequence ID" value="JAG00877.1"/>
    <property type="molecule type" value="Transcribed_RNA"/>
</dbReference>
<dbReference type="EMBL" id="GBHO01001206">
    <property type="protein sequence ID" value="JAG42398.1"/>
    <property type="molecule type" value="Transcribed_RNA"/>
</dbReference>